<dbReference type="PATRIC" id="fig|1033806.12.peg.1616"/>
<keyword evidence="1 5" id="KW-1277">Toxin-antitoxin system</keyword>
<dbReference type="InterPro" id="IPR029060">
    <property type="entry name" value="PIN-like_dom_sf"/>
</dbReference>
<evidence type="ECO:0000256" key="3">
    <source>
        <dbReference type="ARBA" id="ARBA00022723"/>
    </source>
</evidence>
<evidence type="ECO:0000256" key="4">
    <source>
        <dbReference type="ARBA" id="ARBA00022801"/>
    </source>
</evidence>
<dbReference type="InterPro" id="IPR022907">
    <property type="entry name" value="VapC_family"/>
</dbReference>
<feature type="binding site" evidence="5">
    <location>
        <position position="110"/>
    </location>
    <ligand>
        <name>Mg(2+)</name>
        <dbReference type="ChEBI" id="CHEBI:18420"/>
    </ligand>
</feature>
<keyword evidence="4 5" id="KW-0378">Hydrolase</keyword>
<comment type="function">
    <text evidence="5">Toxic component of a toxin-antitoxin (TA) system. An RNase.</text>
</comment>
<keyword evidence="8" id="KW-1185">Reference proteome</keyword>
<dbReference type="AlphaFoldDB" id="S6D319"/>
<dbReference type="EMBL" id="HF571520">
    <property type="protein sequence ID" value="CCQ33755.1"/>
    <property type="molecule type" value="Genomic_DNA"/>
</dbReference>
<dbReference type="InterPro" id="IPR039018">
    <property type="entry name" value="VapC20-like"/>
</dbReference>
<dbReference type="SUPFAM" id="SSF88723">
    <property type="entry name" value="PIN domain-like"/>
    <property type="match status" value="1"/>
</dbReference>
<dbReference type="GO" id="GO:0016787">
    <property type="term" value="F:hydrolase activity"/>
    <property type="evidence" value="ECO:0007669"/>
    <property type="project" value="UniProtKB-KW"/>
</dbReference>
<keyword evidence="2 5" id="KW-0540">Nuclease</keyword>
<reference evidence="7 8" key="1">
    <citation type="journal article" date="2014" name="Environ. Microbiol.">
        <title>Halorhabdus tiamatea: proteogenomics and glycosidase activity measurements identify the first cultivated euryarchaeon from a deep-sea anoxic brine lake as potential polysaccharide degrader.</title>
        <authorList>
            <person name="Werner J."/>
            <person name="Ferrer M."/>
            <person name="Michel G."/>
            <person name="Mann A.J."/>
            <person name="Huang S."/>
            <person name="Juarez S."/>
            <person name="Ciordia S."/>
            <person name="Albar J.P."/>
            <person name="Alcaide M."/>
            <person name="La Cono V."/>
            <person name="Yakimov M.M."/>
            <person name="Antunes A."/>
            <person name="Taborda M."/>
            <person name="Da Costa M.S."/>
            <person name="Amann R.I."/>
            <person name="Gloeckner F.O."/>
            <person name="Golyshina O.V."/>
            <person name="Golyshin P.N."/>
            <person name="Teeling H."/>
        </authorList>
    </citation>
    <scope>NUCLEOTIDE SEQUENCE [LARGE SCALE GENOMIC DNA]</scope>
    <source>
        <strain evidence="8">SARL4B</strain>
    </source>
</reference>
<keyword evidence="5" id="KW-0800">Toxin</keyword>
<dbReference type="GO" id="GO:0090729">
    <property type="term" value="F:toxin activity"/>
    <property type="evidence" value="ECO:0007669"/>
    <property type="project" value="UniProtKB-KW"/>
</dbReference>
<evidence type="ECO:0000256" key="2">
    <source>
        <dbReference type="ARBA" id="ARBA00022722"/>
    </source>
</evidence>
<comment type="cofactor">
    <cofactor evidence="5">
        <name>Mg(2+)</name>
        <dbReference type="ChEBI" id="CHEBI:18420"/>
    </cofactor>
</comment>
<dbReference type="HOGENOM" id="CLU_136715_3_0_2"/>
<dbReference type="Gene3D" id="3.40.50.1010">
    <property type="entry name" value="5'-nuclease"/>
    <property type="match status" value="1"/>
</dbReference>
<feature type="binding site" evidence="5">
    <location>
        <position position="14"/>
    </location>
    <ligand>
        <name>Mg(2+)</name>
        <dbReference type="ChEBI" id="CHEBI:18420"/>
    </ligand>
</feature>
<dbReference type="HAMAP" id="MF_00265">
    <property type="entry name" value="VapC_Nob1"/>
    <property type="match status" value="1"/>
</dbReference>
<sequence length="157" mass="17430">MEVVKQRMARVVVDSNVLIAARLSNDQDHDRGRSISRAIDRNELPTAYVPSNVFEEVLNYLQTRAGHDIAIETLDALVESGGYELSYTPKADFNAGRSIFRTYDGLSLTDAIIVATMQRQDVEYLYSFDDDFDAVEGITGTTARLVGRSEADGHHSV</sequence>
<comment type="similarity">
    <text evidence="5">Belongs to the PINc/VapC protein family.</text>
</comment>
<feature type="domain" description="PIN" evidence="6">
    <location>
        <begin position="11"/>
        <end position="136"/>
    </location>
</feature>
<keyword evidence="3 5" id="KW-0479">Metal-binding</keyword>
<evidence type="ECO:0000313" key="7">
    <source>
        <dbReference type="EMBL" id="CCQ33755.1"/>
    </source>
</evidence>
<evidence type="ECO:0000256" key="5">
    <source>
        <dbReference type="HAMAP-Rule" id="MF_00265"/>
    </source>
</evidence>
<dbReference type="InterPro" id="IPR002716">
    <property type="entry name" value="PIN_dom"/>
</dbReference>
<organism evidence="7 8">
    <name type="scientific">Halorhabdus tiamatea SARL4B</name>
    <dbReference type="NCBI Taxonomy" id="1033806"/>
    <lineage>
        <taxon>Archaea</taxon>
        <taxon>Methanobacteriati</taxon>
        <taxon>Methanobacteriota</taxon>
        <taxon>Stenosarchaea group</taxon>
        <taxon>Halobacteria</taxon>
        <taxon>Halobacteriales</taxon>
        <taxon>Haloarculaceae</taxon>
        <taxon>Halorhabdus</taxon>
    </lineage>
</organism>
<dbReference type="PANTHER" id="PTHR42188:SF1">
    <property type="entry name" value="23S RRNA-SPECIFIC ENDONUCLEASE VAPC20"/>
    <property type="match status" value="1"/>
</dbReference>
<accession>S6D319</accession>
<dbReference type="Proteomes" id="UP000015381">
    <property type="component" value="Chromosome I"/>
</dbReference>
<evidence type="ECO:0000313" key="8">
    <source>
        <dbReference type="Proteomes" id="UP000015381"/>
    </source>
</evidence>
<dbReference type="GO" id="GO:0016075">
    <property type="term" value="P:rRNA catabolic process"/>
    <property type="evidence" value="ECO:0007669"/>
    <property type="project" value="TreeGrafter"/>
</dbReference>
<dbReference type="PANTHER" id="PTHR42188">
    <property type="entry name" value="23S RRNA-SPECIFIC ENDONUCLEASE VAPC20"/>
    <property type="match status" value="1"/>
</dbReference>
<protein>
    <recommendedName>
        <fullName evidence="5">Ribonuclease VapC</fullName>
        <shortName evidence="5">RNase VapC</shortName>
        <ecNumber evidence="5">3.1.-.-</ecNumber>
    </recommendedName>
    <alternativeName>
        <fullName evidence="5">Putative toxin VapC</fullName>
    </alternativeName>
</protein>
<evidence type="ECO:0000259" key="6">
    <source>
        <dbReference type="Pfam" id="PF01850"/>
    </source>
</evidence>
<gene>
    <name evidence="5" type="primary">vapC</name>
    <name evidence="7" type="ORF">HTIA_1628</name>
</gene>
<keyword evidence="5" id="KW-0460">Magnesium</keyword>
<dbReference type="GO" id="GO:0004521">
    <property type="term" value="F:RNA endonuclease activity"/>
    <property type="evidence" value="ECO:0007669"/>
    <property type="project" value="InterPro"/>
</dbReference>
<dbReference type="GO" id="GO:0000287">
    <property type="term" value="F:magnesium ion binding"/>
    <property type="evidence" value="ECO:0007669"/>
    <property type="project" value="UniProtKB-UniRule"/>
</dbReference>
<name>S6D319_9EURY</name>
<dbReference type="KEGG" id="hti:HTIA_1628"/>
<dbReference type="Pfam" id="PF01850">
    <property type="entry name" value="PIN"/>
    <property type="match status" value="1"/>
</dbReference>
<proteinExistence type="inferred from homology"/>
<dbReference type="EC" id="3.1.-.-" evidence="5"/>
<evidence type="ECO:0000256" key="1">
    <source>
        <dbReference type="ARBA" id="ARBA00022649"/>
    </source>
</evidence>